<sequence length="106" mass="10998">MPADYGQGAGALGRAASLVSQARTDLDQVGRRLEGDVANLRAGWGGQGAAAFSALAAAWDARQRQVVAVLDRFEADLRTTEQDNTATDDAQQGAMARLQSALGALP</sequence>
<dbReference type="InterPro" id="IPR010310">
    <property type="entry name" value="T7SS_ESAT-6-like"/>
</dbReference>
<organism evidence="1 2">
    <name type="scientific">Nocardioides bruguierae</name>
    <dbReference type="NCBI Taxonomy" id="2945102"/>
    <lineage>
        <taxon>Bacteria</taxon>
        <taxon>Bacillati</taxon>
        <taxon>Actinomycetota</taxon>
        <taxon>Actinomycetes</taxon>
        <taxon>Propionibacteriales</taxon>
        <taxon>Nocardioidaceae</taxon>
        <taxon>Nocardioides</taxon>
    </lineage>
</organism>
<dbReference type="Proteomes" id="UP001139485">
    <property type="component" value="Unassembled WGS sequence"/>
</dbReference>
<dbReference type="Gene3D" id="1.10.287.1060">
    <property type="entry name" value="ESAT-6-like"/>
    <property type="match status" value="1"/>
</dbReference>
<comment type="caution">
    <text evidence="1">The sequence shown here is derived from an EMBL/GenBank/DDBJ whole genome shotgun (WGS) entry which is preliminary data.</text>
</comment>
<dbReference type="Pfam" id="PF06013">
    <property type="entry name" value="WXG100"/>
    <property type="match status" value="1"/>
</dbReference>
<evidence type="ECO:0000313" key="1">
    <source>
        <dbReference type="EMBL" id="MCM0620678.1"/>
    </source>
</evidence>
<dbReference type="AlphaFoldDB" id="A0A9X2IF30"/>
<dbReference type="RefSeq" id="WP_250827248.1">
    <property type="nucleotide sequence ID" value="NZ_JAMOIL010000011.1"/>
</dbReference>
<reference evidence="1" key="1">
    <citation type="submission" date="2022-05" db="EMBL/GenBank/DDBJ databases">
        <authorList>
            <person name="Tuo L."/>
        </authorList>
    </citation>
    <scope>NUCLEOTIDE SEQUENCE</scope>
    <source>
        <strain evidence="1">BSK12Z-4</strain>
    </source>
</reference>
<gene>
    <name evidence="1" type="ORF">M8330_10275</name>
</gene>
<dbReference type="SUPFAM" id="SSF140453">
    <property type="entry name" value="EsxAB dimer-like"/>
    <property type="match status" value="1"/>
</dbReference>
<proteinExistence type="predicted"/>
<keyword evidence="2" id="KW-1185">Reference proteome</keyword>
<dbReference type="InterPro" id="IPR036689">
    <property type="entry name" value="ESAT-6-like_sf"/>
</dbReference>
<dbReference type="EMBL" id="JAMOIL010000011">
    <property type="protein sequence ID" value="MCM0620678.1"/>
    <property type="molecule type" value="Genomic_DNA"/>
</dbReference>
<protein>
    <submittedName>
        <fullName evidence="1">WXG100 family type VII secretion target</fullName>
    </submittedName>
</protein>
<evidence type="ECO:0000313" key="2">
    <source>
        <dbReference type="Proteomes" id="UP001139485"/>
    </source>
</evidence>
<name>A0A9X2IF30_9ACTN</name>
<accession>A0A9X2IF30</accession>